<sequence length="246" mass="27430">MNYDWNWGIFAATTITGAERYYDWMLVGLSLTVGIALLAWALALLVGVMLGIARTLPSRPLRMAVGVYVEVFRNIPLLVQLFFWYYIAPVFLPMTMQDAINQAHPVLVQSLTAAMCLGLFTAARVCEQVRAGIEAQPPGQFAAALALGLKRRQVYRYVTLPMAFRVIIPPMTSEFLNVFKNTAVALTIGLMELTAQSRQMGEFTGHIFEAFIVATGLYFLIAQVTTRLMERLERRLMIPGEAGATR</sequence>
<dbReference type="Gene3D" id="1.10.3720.10">
    <property type="entry name" value="MetI-like"/>
    <property type="match status" value="1"/>
</dbReference>
<evidence type="ECO:0000313" key="12">
    <source>
        <dbReference type="Proteomes" id="UP000030017"/>
    </source>
</evidence>
<evidence type="ECO:0000256" key="1">
    <source>
        <dbReference type="ARBA" id="ARBA00004429"/>
    </source>
</evidence>
<protein>
    <submittedName>
        <fullName evidence="11">Amino acid ABC transporter permease</fullName>
    </submittedName>
</protein>
<evidence type="ECO:0000313" key="11">
    <source>
        <dbReference type="EMBL" id="KGM52823.1"/>
    </source>
</evidence>
<dbReference type="InterPro" id="IPR000515">
    <property type="entry name" value="MetI-like"/>
</dbReference>
<feature type="transmembrane region" description="Helical" evidence="9">
    <location>
        <begin position="107"/>
        <end position="126"/>
    </location>
</feature>
<evidence type="ECO:0000256" key="4">
    <source>
        <dbReference type="ARBA" id="ARBA00022475"/>
    </source>
</evidence>
<dbReference type="PANTHER" id="PTHR30614:SF42">
    <property type="entry name" value="GLUTAMATE_ASPARTATE IMPORT PERMEASE PROTEIN GLTJ"/>
    <property type="match status" value="1"/>
</dbReference>
<dbReference type="Proteomes" id="UP000030017">
    <property type="component" value="Unassembled WGS sequence"/>
</dbReference>
<dbReference type="GO" id="GO:0022857">
    <property type="term" value="F:transmembrane transporter activity"/>
    <property type="evidence" value="ECO:0007669"/>
    <property type="project" value="InterPro"/>
</dbReference>
<organism evidence="11 12">
    <name type="scientific">Lysobacter concretionis Ko07 = DSM 16239</name>
    <dbReference type="NCBI Taxonomy" id="1122185"/>
    <lineage>
        <taxon>Bacteria</taxon>
        <taxon>Pseudomonadati</taxon>
        <taxon>Pseudomonadota</taxon>
        <taxon>Gammaproteobacteria</taxon>
        <taxon>Lysobacterales</taxon>
        <taxon>Lysobacteraceae</taxon>
        <taxon>Novilysobacter</taxon>
    </lineage>
</organism>
<keyword evidence="12" id="KW-1185">Reference proteome</keyword>
<keyword evidence="4" id="KW-1003">Cell membrane</keyword>
<dbReference type="EMBL" id="AVPS01000001">
    <property type="protein sequence ID" value="KGM52823.1"/>
    <property type="molecule type" value="Genomic_DNA"/>
</dbReference>
<name>A0A0A0ERS8_9GAMM</name>
<evidence type="ECO:0000256" key="9">
    <source>
        <dbReference type="RuleBase" id="RU363032"/>
    </source>
</evidence>
<reference evidence="11 12" key="1">
    <citation type="submission" date="2013-08" db="EMBL/GenBank/DDBJ databases">
        <title>Genome sequencing of Lysobacter.</title>
        <authorList>
            <person name="Zhang S."/>
            <person name="Wang G."/>
        </authorList>
    </citation>
    <scope>NUCLEOTIDE SEQUENCE [LARGE SCALE GENOMIC DNA]</scope>
    <source>
        <strain evidence="11 12">Ko07</strain>
    </source>
</reference>
<evidence type="ECO:0000256" key="5">
    <source>
        <dbReference type="ARBA" id="ARBA00022692"/>
    </source>
</evidence>
<evidence type="ECO:0000256" key="3">
    <source>
        <dbReference type="ARBA" id="ARBA00022448"/>
    </source>
</evidence>
<evidence type="ECO:0000256" key="8">
    <source>
        <dbReference type="ARBA" id="ARBA00023136"/>
    </source>
</evidence>
<feature type="transmembrane region" description="Helical" evidence="9">
    <location>
        <begin position="207"/>
        <end position="229"/>
    </location>
</feature>
<feature type="domain" description="ABC transmembrane type-1" evidence="10">
    <location>
        <begin position="29"/>
        <end position="229"/>
    </location>
</feature>
<dbReference type="InterPro" id="IPR043429">
    <property type="entry name" value="ArtM/GltK/GlnP/TcyL/YhdX-like"/>
</dbReference>
<dbReference type="eggNOG" id="COG0765">
    <property type="taxonomic scope" value="Bacteria"/>
</dbReference>
<dbReference type="CDD" id="cd06261">
    <property type="entry name" value="TM_PBP2"/>
    <property type="match status" value="1"/>
</dbReference>
<feature type="transmembrane region" description="Helical" evidence="9">
    <location>
        <begin position="65"/>
        <end position="87"/>
    </location>
</feature>
<evidence type="ECO:0000256" key="2">
    <source>
        <dbReference type="ARBA" id="ARBA00010072"/>
    </source>
</evidence>
<comment type="subcellular location">
    <subcellularLocation>
        <location evidence="1">Cell inner membrane</location>
        <topology evidence="1">Multi-pass membrane protein</topology>
    </subcellularLocation>
    <subcellularLocation>
        <location evidence="9">Cell membrane</location>
        <topology evidence="9">Multi-pass membrane protein</topology>
    </subcellularLocation>
</comment>
<evidence type="ECO:0000259" key="10">
    <source>
        <dbReference type="PROSITE" id="PS50928"/>
    </source>
</evidence>
<comment type="caution">
    <text evidence="11">The sequence shown here is derived from an EMBL/GenBank/DDBJ whole genome shotgun (WGS) entry which is preliminary data.</text>
</comment>
<dbReference type="InterPro" id="IPR010065">
    <property type="entry name" value="AA_ABC_transptr_permease_3TM"/>
</dbReference>
<dbReference type="GO" id="GO:0043190">
    <property type="term" value="C:ATP-binding cassette (ABC) transporter complex"/>
    <property type="evidence" value="ECO:0007669"/>
    <property type="project" value="InterPro"/>
</dbReference>
<dbReference type="PANTHER" id="PTHR30614">
    <property type="entry name" value="MEMBRANE COMPONENT OF AMINO ACID ABC TRANSPORTER"/>
    <property type="match status" value="1"/>
</dbReference>
<keyword evidence="6" id="KW-0029">Amino-acid transport</keyword>
<keyword evidence="5 9" id="KW-0812">Transmembrane</keyword>
<keyword evidence="7 9" id="KW-1133">Transmembrane helix</keyword>
<gene>
    <name evidence="11" type="ORF">N792_00865</name>
</gene>
<proteinExistence type="inferred from homology"/>
<evidence type="ECO:0000256" key="7">
    <source>
        <dbReference type="ARBA" id="ARBA00022989"/>
    </source>
</evidence>
<keyword evidence="3 9" id="KW-0813">Transport</keyword>
<keyword evidence="8 9" id="KW-0472">Membrane</keyword>
<dbReference type="PROSITE" id="PS50928">
    <property type="entry name" value="ABC_TM1"/>
    <property type="match status" value="1"/>
</dbReference>
<dbReference type="Pfam" id="PF00528">
    <property type="entry name" value="BPD_transp_1"/>
    <property type="match status" value="1"/>
</dbReference>
<dbReference type="GO" id="GO:0006865">
    <property type="term" value="P:amino acid transport"/>
    <property type="evidence" value="ECO:0007669"/>
    <property type="project" value="UniProtKB-KW"/>
</dbReference>
<dbReference type="SUPFAM" id="SSF161098">
    <property type="entry name" value="MetI-like"/>
    <property type="match status" value="1"/>
</dbReference>
<dbReference type="InterPro" id="IPR035906">
    <property type="entry name" value="MetI-like_sf"/>
</dbReference>
<evidence type="ECO:0000256" key="6">
    <source>
        <dbReference type="ARBA" id="ARBA00022970"/>
    </source>
</evidence>
<feature type="transmembrane region" description="Helical" evidence="9">
    <location>
        <begin position="24"/>
        <end position="53"/>
    </location>
</feature>
<dbReference type="NCBIfam" id="TIGR01726">
    <property type="entry name" value="HEQRo_perm_3TM"/>
    <property type="match status" value="1"/>
</dbReference>
<dbReference type="OrthoDB" id="9771188at2"/>
<dbReference type="AlphaFoldDB" id="A0A0A0ERS8"/>
<accession>A0A0A0ERS8</accession>
<dbReference type="STRING" id="1122185.N792_00865"/>
<comment type="similarity">
    <text evidence="2">Belongs to the binding-protein-dependent transport system permease family. HisMQ subfamily.</text>
</comment>